<dbReference type="OrthoDB" id="822431at2"/>
<reference evidence="2 3" key="1">
    <citation type="submission" date="2014-04" db="EMBL/GenBank/DDBJ databases">
        <title>Characterization and application of a salt tolerant electro-active bacterium.</title>
        <authorList>
            <person name="Yang L."/>
            <person name="Wei S."/>
            <person name="Tay Q.X.M."/>
        </authorList>
    </citation>
    <scope>NUCLEOTIDE SEQUENCE [LARGE SCALE GENOMIC DNA]</scope>
    <source>
        <strain evidence="2 3">LY1</strain>
    </source>
</reference>
<keyword evidence="1" id="KW-0812">Transmembrane</keyword>
<dbReference type="Proteomes" id="UP000027821">
    <property type="component" value="Unassembled WGS sequence"/>
</dbReference>
<accession>A0A074L2Q2</accession>
<keyword evidence="1" id="KW-1133">Transmembrane helix</keyword>
<keyword evidence="1" id="KW-0472">Membrane</keyword>
<dbReference type="eggNOG" id="ENOG502ZC5R">
    <property type="taxonomic scope" value="Bacteria"/>
</dbReference>
<protein>
    <submittedName>
        <fullName evidence="2">Uncharacterized protein</fullName>
    </submittedName>
</protein>
<comment type="caution">
    <text evidence="2">The sequence shown here is derived from an EMBL/GenBank/DDBJ whole genome shotgun (WGS) entry which is preliminary data.</text>
</comment>
<feature type="transmembrane region" description="Helical" evidence="1">
    <location>
        <begin position="15"/>
        <end position="42"/>
    </location>
</feature>
<evidence type="ECO:0000313" key="3">
    <source>
        <dbReference type="Proteomes" id="UP000027821"/>
    </source>
</evidence>
<organism evidence="2 3">
    <name type="scientific">Anditalea andensis</name>
    <dbReference type="NCBI Taxonomy" id="1048983"/>
    <lineage>
        <taxon>Bacteria</taxon>
        <taxon>Pseudomonadati</taxon>
        <taxon>Bacteroidota</taxon>
        <taxon>Cytophagia</taxon>
        <taxon>Cytophagales</taxon>
        <taxon>Cytophagaceae</taxon>
        <taxon>Anditalea</taxon>
    </lineage>
</organism>
<gene>
    <name evidence="2" type="ORF">EL17_03535</name>
</gene>
<keyword evidence="3" id="KW-1185">Reference proteome</keyword>
<dbReference type="STRING" id="1048983.EL17_03535"/>
<sequence length="185" mass="21702">MNKIQLFFHHFFRYIWNFIFIVSYPVLASFGILFIGITYCFSALSKVLTKIRGGNEVDQEMEKSEWEKISPQVDLIEGKVYKQIMFGPACYSFRRNDGVPSVLEEHYFGKKINLIDEGYLLERWNSTEPKNLPDFDICLYRPDDDSLVSLTNIKCFDWHLAEKEENLLNFKWFDGTQGGEVKIAL</sequence>
<evidence type="ECO:0000256" key="1">
    <source>
        <dbReference type="SAM" id="Phobius"/>
    </source>
</evidence>
<dbReference type="EMBL" id="JMIH01000014">
    <property type="protein sequence ID" value="KEO74760.1"/>
    <property type="molecule type" value="Genomic_DNA"/>
</dbReference>
<name>A0A074L2Q2_9BACT</name>
<evidence type="ECO:0000313" key="2">
    <source>
        <dbReference type="EMBL" id="KEO74760.1"/>
    </source>
</evidence>
<dbReference type="AlphaFoldDB" id="A0A074L2Q2"/>
<proteinExistence type="predicted"/>
<dbReference type="RefSeq" id="WP_035070957.1">
    <property type="nucleotide sequence ID" value="NZ_JMIH01000014.1"/>
</dbReference>